<evidence type="ECO:0000256" key="1">
    <source>
        <dbReference type="ARBA" id="ARBA00022737"/>
    </source>
</evidence>
<keyword evidence="5" id="KW-1185">Reference proteome</keyword>
<name>A0AAJ0BBZ2_9PEZI</name>
<dbReference type="Pfam" id="PF24883">
    <property type="entry name" value="NPHP3_N"/>
    <property type="match status" value="1"/>
</dbReference>
<keyword evidence="2" id="KW-0472">Membrane</keyword>
<gene>
    <name evidence="4" type="ORF">QBC47DRAFT_403347</name>
</gene>
<dbReference type="AlphaFoldDB" id="A0AAJ0BBZ2"/>
<comment type="caution">
    <text evidence="4">The sequence shown here is derived from an EMBL/GenBank/DDBJ whole genome shotgun (WGS) entry which is preliminary data.</text>
</comment>
<accession>A0AAJ0BBZ2</accession>
<evidence type="ECO:0000259" key="3">
    <source>
        <dbReference type="Pfam" id="PF24883"/>
    </source>
</evidence>
<evidence type="ECO:0000256" key="2">
    <source>
        <dbReference type="SAM" id="Phobius"/>
    </source>
</evidence>
<sequence length="716" mass="81360">MSKLKVLYKAKSPRPIEVDIIAIDGLNPEPQGAEQGNSGYPLINWLLEERILSSTRSSTLPRHLPARISKYTWEANKFVDDSDSWFDTEATIFLKKIRGMRQRTSTTKLPIIFVASCFGGLLLAKALVLAYGWHSSIAQRNTLDLTKGIIFLSTPFRAPIGIPAAQYRLIVKSLLGIKTTSDSLLRVFEVKPDDGDKLTNAFAEVASHRDIDISFFYASEKSGISNGARILWSDCRPAAEMALNMFGPVREAVLVSEYSACLGEERWPKLQLKVRHSQLTKFWEQQDEGFRPVSTLIMAMIDKHVPRPDPMDSLRTRLRLIVESLRFQDVNARFETIGAADEEAFAWLLPKNNRAVVPPSMADHARRLRDWLQPEQEANNVFWISGKPGSGKSTFMKVLVHCLGEWTPFIEDNGAILLHHFFFLLGQPTQRSRKGMLCTLLYQLLDHLLREGALDMVDQVLRGMPSPKPLQFHDWTEHDVENLLCEGLSLIGCRRRIYACIDALDEFDATKFGLDSILNLVTKLREIPGMRMIISSRPEKELQRYFEHVPGIPIQDVTATEIHSYAFDKLSPMLENKAELASTLANRMVSKAEGVFLWVTLVVTALLSDIEAGVTPEALQKALDSFPEDMAQLYQSIWTRQNHDNEKDRQEAAMYLRLLITADERFKNTPGLCFRYWLWQTDESDIPDEVIQDDSKRSTYRSELASGATKSKVWCY</sequence>
<proteinExistence type="predicted"/>
<dbReference type="CDD" id="cd02019">
    <property type="entry name" value="NK"/>
    <property type="match status" value="1"/>
</dbReference>
<reference evidence="4" key="1">
    <citation type="submission" date="2023-06" db="EMBL/GenBank/DDBJ databases">
        <title>Genome-scale phylogeny and comparative genomics of the fungal order Sordariales.</title>
        <authorList>
            <consortium name="Lawrence Berkeley National Laboratory"/>
            <person name="Hensen N."/>
            <person name="Bonometti L."/>
            <person name="Westerberg I."/>
            <person name="Brannstrom I.O."/>
            <person name="Guillou S."/>
            <person name="Cros-Aarteil S."/>
            <person name="Calhoun S."/>
            <person name="Haridas S."/>
            <person name="Kuo A."/>
            <person name="Mondo S."/>
            <person name="Pangilinan J."/>
            <person name="Riley R."/>
            <person name="Labutti K."/>
            <person name="Andreopoulos B."/>
            <person name="Lipzen A."/>
            <person name="Chen C."/>
            <person name="Yanf M."/>
            <person name="Daum C."/>
            <person name="Ng V."/>
            <person name="Clum A."/>
            <person name="Steindorff A."/>
            <person name="Ohm R."/>
            <person name="Martin F."/>
            <person name="Silar P."/>
            <person name="Natvig D."/>
            <person name="Lalanne C."/>
            <person name="Gautier V."/>
            <person name="Ament-Velasquez S.L."/>
            <person name="Kruys A."/>
            <person name="Hutchinson M.I."/>
            <person name="Powell A.J."/>
            <person name="Barry K."/>
            <person name="Miller A.N."/>
            <person name="Grigoriev I.V."/>
            <person name="Debuchy R."/>
            <person name="Gladieux P."/>
            <person name="Thoren M.H."/>
            <person name="Johannesson H."/>
        </authorList>
    </citation>
    <scope>NUCLEOTIDE SEQUENCE</scope>
    <source>
        <strain evidence="4">PSN4</strain>
    </source>
</reference>
<feature type="transmembrane region" description="Helical" evidence="2">
    <location>
        <begin position="109"/>
        <end position="133"/>
    </location>
</feature>
<dbReference type="InterPro" id="IPR056884">
    <property type="entry name" value="NPHP3-like_N"/>
</dbReference>
<dbReference type="InterPro" id="IPR027417">
    <property type="entry name" value="P-loop_NTPase"/>
</dbReference>
<dbReference type="PANTHER" id="PTHR10039:SF5">
    <property type="entry name" value="NACHT DOMAIN-CONTAINING PROTEIN"/>
    <property type="match status" value="1"/>
</dbReference>
<dbReference type="Proteomes" id="UP001239445">
    <property type="component" value="Unassembled WGS sequence"/>
</dbReference>
<evidence type="ECO:0000313" key="5">
    <source>
        <dbReference type="Proteomes" id="UP001239445"/>
    </source>
</evidence>
<protein>
    <recommendedName>
        <fullName evidence="3">Nephrocystin 3-like N-terminal domain-containing protein</fullName>
    </recommendedName>
</protein>
<dbReference type="Gene3D" id="3.40.50.300">
    <property type="entry name" value="P-loop containing nucleotide triphosphate hydrolases"/>
    <property type="match status" value="1"/>
</dbReference>
<dbReference type="PANTHER" id="PTHR10039">
    <property type="entry name" value="AMELOGENIN"/>
    <property type="match status" value="1"/>
</dbReference>
<organism evidence="4 5">
    <name type="scientific">Echria macrotheca</name>
    <dbReference type="NCBI Taxonomy" id="438768"/>
    <lineage>
        <taxon>Eukaryota</taxon>
        <taxon>Fungi</taxon>
        <taxon>Dikarya</taxon>
        <taxon>Ascomycota</taxon>
        <taxon>Pezizomycotina</taxon>
        <taxon>Sordariomycetes</taxon>
        <taxon>Sordariomycetidae</taxon>
        <taxon>Sordariales</taxon>
        <taxon>Schizotheciaceae</taxon>
        <taxon>Echria</taxon>
    </lineage>
</organism>
<keyword evidence="2" id="KW-1133">Transmembrane helix</keyword>
<dbReference type="EMBL" id="MU839836">
    <property type="protein sequence ID" value="KAK1753952.1"/>
    <property type="molecule type" value="Genomic_DNA"/>
</dbReference>
<keyword evidence="1" id="KW-0677">Repeat</keyword>
<feature type="domain" description="Nephrocystin 3-like N-terminal" evidence="3">
    <location>
        <begin position="367"/>
        <end position="537"/>
    </location>
</feature>
<evidence type="ECO:0000313" key="4">
    <source>
        <dbReference type="EMBL" id="KAK1753952.1"/>
    </source>
</evidence>
<keyword evidence="2" id="KW-0812">Transmembrane</keyword>
<dbReference type="SUPFAM" id="SSF52540">
    <property type="entry name" value="P-loop containing nucleoside triphosphate hydrolases"/>
    <property type="match status" value="1"/>
</dbReference>